<sequence length="173" mass="19941">MRDELVHHFQQLARYNTLANRRLYNACEQLTEAELKQIRPAFFRSIYGTLNHIMVGDRIWLTRFAGGTIPSTGLDAILYDDFVQLWDARQAEDKCIEKFAADLTSEFLRETIRYTNNAGNVHQDPTVILVAHFFNHQTHHRGQVHGLLSQTLVPPPSLDMHRLLLPHPQETGV</sequence>
<dbReference type="InterPro" id="IPR007837">
    <property type="entry name" value="DinB"/>
</dbReference>
<keyword evidence="2" id="KW-0479">Metal-binding</keyword>
<evidence type="ECO:0000313" key="3">
    <source>
        <dbReference type="EMBL" id="MDJ1185430.1"/>
    </source>
</evidence>
<name>A0ABT7C1U4_9CYAN</name>
<gene>
    <name evidence="3" type="ORF">PMH09_19775</name>
</gene>
<dbReference type="EMBL" id="JAQOSQ010000034">
    <property type="protein sequence ID" value="MDJ1185430.1"/>
    <property type="molecule type" value="Genomic_DNA"/>
</dbReference>
<dbReference type="PANTHER" id="PTHR37302">
    <property type="entry name" value="SLR1116 PROTEIN"/>
    <property type="match status" value="1"/>
</dbReference>
<evidence type="ECO:0000313" key="4">
    <source>
        <dbReference type="Proteomes" id="UP001232992"/>
    </source>
</evidence>
<accession>A0ABT7C1U4</accession>
<evidence type="ECO:0000256" key="2">
    <source>
        <dbReference type="ARBA" id="ARBA00022723"/>
    </source>
</evidence>
<organism evidence="3 4">
    <name type="scientific">Roseofilum casamattae BLCC-M143</name>
    <dbReference type="NCBI Taxonomy" id="3022442"/>
    <lineage>
        <taxon>Bacteria</taxon>
        <taxon>Bacillati</taxon>
        <taxon>Cyanobacteriota</taxon>
        <taxon>Cyanophyceae</taxon>
        <taxon>Desertifilales</taxon>
        <taxon>Desertifilaceae</taxon>
        <taxon>Roseofilum</taxon>
        <taxon>Roseofilum casamattae</taxon>
    </lineage>
</organism>
<dbReference type="PANTHER" id="PTHR37302:SF1">
    <property type="entry name" value="PROTEIN DINB"/>
    <property type="match status" value="1"/>
</dbReference>
<comment type="caution">
    <text evidence="3">The sequence shown here is derived from an EMBL/GenBank/DDBJ whole genome shotgun (WGS) entry which is preliminary data.</text>
</comment>
<evidence type="ECO:0000256" key="1">
    <source>
        <dbReference type="ARBA" id="ARBA00008635"/>
    </source>
</evidence>
<dbReference type="Gene3D" id="1.20.120.450">
    <property type="entry name" value="dinb family like domain"/>
    <property type="match status" value="1"/>
</dbReference>
<keyword evidence="4" id="KW-1185">Reference proteome</keyword>
<dbReference type="InterPro" id="IPR034660">
    <property type="entry name" value="DinB/YfiT-like"/>
</dbReference>
<proteinExistence type="inferred from homology"/>
<comment type="similarity">
    <text evidence="1">Belongs to the DinB family.</text>
</comment>
<dbReference type="RefSeq" id="WP_283760072.1">
    <property type="nucleotide sequence ID" value="NZ_JAQOSQ010000034.1"/>
</dbReference>
<protein>
    <submittedName>
        <fullName evidence="3">DinB family protein</fullName>
    </submittedName>
</protein>
<reference evidence="3 4" key="1">
    <citation type="submission" date="2023-01" db="EMBL/GenBank/DDBJ databases">
        <title>Novel diversity within Roseofilum (Cyanobacteria; Desertifilaceae) from marine benthic mats with descriptions of four novel species.</title>
        <authorList>
            <person name="Wang Y."/>
            <person name="Berthold D.E."/>
            <person name="Hu J."/>
            <person name="Lefler F.W."/>
            <person name="Laughinghouse H.D. IV."/>
        </authorList>
    </citation>
    <scope>NUCLEOTIDE SEQUENCE [LARGE SCALE GENOMIC DNA]</scope>
    <source>
        <strain evidence="3 4">BLCC-M143</strain>
    </source>
</reference>
<dbReference type="SUPFAM" id="SSF109854">
    <property type="entry name" value="DinB/YfiT-like putative metalloenzymes"/>
    <property type="match status" value="1"/>
</dbReference>
<dbReference type="Proteomes" id="UP001232992">
    <property type="component" value="Unassembled WGS sequence"/>
</dbReference>
<dbReference type="Pfam" id="PF05163">
    <property type="entry name" value="DinB"/>
    <property type="match status" value="1"/>
</dbReference>